<name>A0A3M7R5P4_BRAPC</name>
<keyword evidence="2" id="KW-1185">Reference proteome</keyword>
<reference evidence="1 2" key="1">
    <citation type="journal article" date="2018" name="Sci. Rep.">
        <title>Genomic signatures of local adaptation to the degree of environmental predictability in rotifers.</title>
        <authorList>
            <person name="Franch-Gras L."/>
            <person name="Hahn C."/>
            <person name="Garcia-Roger E.M."/>
            <person name="Carmona M.J."/>
            <person name="Serra M."/>
            <person name="Gomez A."/>
        </authorList>
    </citation>
    <scope>NUCLEOTIDE SEQUENCE [LARGE SCALE GENOMIC DNA]</scope>
    <source>
        <strain evidence="1">HYR1</strain>
    </source>
</reference>
<sequence>MNDEFQPNMFLKIFLINNNWKKENEHIAIYHFLNLNFIEFNEKIKFKLKFHRFTKLIEKK</sequence>
<evidence type="ECO:0000313" key="2">
    <source>
        <dbReference type="Proteomes" id="UP000276133"/>
    </source>
</evidence>
<dbReference type="Proteomes" id="UP000276133">
    <property type="component" value="Unassembled WGS sequence"/>
</dbReference>
<gene>
    <name evidence="1" type="ORF">BpHYR1_026400</name>
</gene>
<accession>A0A3M7R5P4</accession>
<evidence type="ECO:0000313" key="1">
    <source>
        <dbReference type="EMBL" id="RNA18568.1"/>
    </source>
</evidence>
<comment type="caution">
    <text evidence="1">The sequence shown here is derived from an EMBL/GenBank/DDBJ whole genome shotgun (WGS) entry which is preliminary data.</text>
</comment>
<proteinExistence type="predicted"/>
<protein>
    <submittedName>
        <fullName evidence="1">Uncharacterized protein</fullName>
    </submittedName>
</protein>
<dbReference type="EMBL" id="REGN01004216">
    <property type="protein sequence ID" value="RNA18568.1"/>
    <property type="molecule type" value="Genomic_DNA"/>
</dbReference>
<organism evidence="1 2">
    <name type="scientific">Brachionus plicatilis</name>
    <name type="common">Marine rotifer</name>
    <name type="synonym">Brachionus muelleri</name>
    <dbReference type="NCBI Taxonomy" id="10195"/>
    <lineage>
        <taxon>Eukaryota</taxon>
        <taxon>Metazoa</taxon>
        <taxon>Spiralia</taxon>
        <taxon>Gnathifera</taxon>
        <taxon>Rotifera</taxon>
        <taxon>Eurotatoria</taxon>
        <taxon>Monogononta</taxon>
        <taxon>Pseudotrocha</taxon>
        <taxon>Ploima</taxon>
        <taxon>Brachionidae</taxon>
        <taxon>Brachionus</taxon>
    </lineage>
</organism>
<dbReference type="AlphaFoldDB" id="A0A3M7R5P4"/>